<dbReference type="PRINTS" id="PR00385">
    <property type="entry name" value="P450"/>
</dbReference>
<evidence type="ECO:0000256" key="3">
    <source>
        <dbReference type="ARBA" id="ARBA00023002"/>
    </source>
</evidence>
<dbReference type="GO" id="GO:0020037">
    <property type="term" value="F:heme binding"/>
    <property type="evidence" value="ECO:0007669"/>
    <property type="project" value="InterPro"/>
</dbReference>
<keyword evidence="1 6" id="KW-0349">Heme</keyword>
<keyword evidence="5 7" id="KW-0503">Monooxygenase</keyword>
<dbReference type="PRINTS" id="PR00463">
    <property type="entry name" value="EP450I"/>
</dbReference>
<evidence type="ECO:0000313" key="9">
    <source>
        <dbReference type="Proteomes" id="UP001497516"/>
    </source>
</evidence>
<dbReference type="Gene3D" id="1.10.630.10">
    <property type="entry name" value="Cytochrome P450"/>
    <property type="match status" value="1"/>
</dbReference>
<gene>
    <name evidence="8" type="ORF">LTRI10_LOCUS50287</name>
</gene>
<evidence type="ECO:0000256" key="5">
    <source>
        <dbReference type="ARBA" id="ARBA00023033"/>
    </source>
</evidence>
<keyword evidence="4 6" id="KW-0408">Iron</keyword>
<feature type="binding site" description="axial binding residue" evidence="6">
    <location>
        <position position="127"/>
    </location>
    <ligand>
        <name>heme</name>
        <dbReference type="ChEBI" id="CHEBI:30413"/>
    </ligand>
    <ligandPart>
        <name>Fe</name>
        <dbReference type="ChEBI" id="CHEBI:18248"/>
    </ligandPart>
</feature>
<dbReference type="PANTHER" id="PTHR47947:SF19">
    <property type="entry name" value="CYTOCHROME P450 82C3-RELATED"/>
    <property type="match status" value="1"/>
</dbReference>
<dbReference type="EMBL" id="OZ034822">
    <property type="protein sequence ID" value="CAL1410901.1"/>
    <property type="molecule type" value="Genomic_DNA"/>
</dbReference>
<protein>
    <recommendedName>
        <fullName evidence="10">Cytochrome P450</fullName>
    </recommendedName>
</protein>
<comment type="cofactor">
    <cofactor evidence="6">
        <name>heme</name>
        <dbReference type="ChEBI" id="CHEBI:30413"/>
    </cofactor>
</comment>
<evidence type="ECO:0000256" key="4">
    <source>
        <dbReference type="ARBA" id="ARBA00023004"/>
    </source>
</evidence>
<dbReference type="InterPro" id="IPR017972">
    <property type="entry name" value="Cyt_P450_CS"/>
</dbReference>
<dbReference type="InterPro" id="IPR002401">
    <property type="entry name" value="Cyt_P450_E_grp-I"/>
</dbReference>
<keyword evidence="3 7" id="KW-0560">Oxidoreductase</keyword>
<keyword evidence="2 6" id="KW-0479">Metal-binding</keyword>
<sequence length="189" mass="21095">MLNNPTVFNKAQNELNIQVGRDRRVNGSDLKNLVYIQSIIKETLRLYPVAPLSGLREALEDCTVGGYFVPASTRVIINAWKIQRDPEFWPDPLAFEPERFLTATHGHVDVKGQNFELIPFGSGRRVCPGVTLSMQTLVLVLARLVQEFNLANPTGEPVDMSENAGVNLRRATPLEVLLSPRLSCQTQIN</sequence>
<reference evidence="8 9" key="1">
    <citation type="submission" date="2024-04" db="EMBL/GenBank/DDBJ databases">
        <authorList>
            <person name="Fracassetti M."/>
        </authorList>
    </citation>
    <scope>NUCLEOTIDE SEQUENCE [LARGE SCALE GENOMIC DNA]</scope>
</reference>
<keyword evidence="9" id="KW-1185">Reference proteome</keyword>
<evidence type="ECO:0000256" key="2">
    <source>
        <dbReference type="ARBA" id="ARBA00022723"/>
    </source>
</evidence>
<dbReference type="InterPro" id="IPR050651">
    <property type="entry name" value="Plant_Cytochrome_P450_Monoox"/>
</dbReference>
<dbReference type="AlphaFoldDB" id="A0AAV2GJH3"/>
<organism evidence="8 9">
    <name type="scientific">Linum trigynum</name>
    <dbReference type="NCBI Taxonomy" id="586398"/>
    <lineage>
        <taxon>Eukaryota</taxon>
        <taxon>Viridiplantae</taxon>
        <taxon>Streptophyta</taxon>
        <taxon>Embryophyta</taxon>
        <taxon>Tracheophyta</taxon>
        <taxon>Spermatophyta</taxon>
        <taxon>Magnoliopsida</taxon>
        <taxon>eudicotyledons</taxon>
        <taxon>Gunneridae</taxon>
        <taxon>Pentapetalae</taxon>
        <taxon>rosids</taxon>
        <taxon>fabids</taxon>
        <taxon>Malpighiales</taxon>
        <taxon>Linaceae</taxon>
        <taxon>Linum</taxon>
    </lineage>
</organism>
<evidence type="ECO:0008006" key="10">
    <source>
        <dbReference type="Google" id="ProtNLM"/>
    </source>
</evidence>
<dbReference type="Pfam" id="PF00067">
    <property type="entry name" value="p450"/>
    <property type="match status" value="1"/>
</dbReference>
<name>A0AAV2GJH3_9ROSI</name>
<dbReference type="PANTHER" id="PTHR47947">
    <property type="entry name" value="CYTOCHROME P450 82C3-RELATED"/>
    <property type="match status" value="1"/>
</dbReference>
<dbReference type="GO" id="GO:0004497">
    <property type="term" value="F:monooxygenase activity"/>
    <property type="evidence" value="ECO:0007669"/>
    <property type="project" value="UniProtKB-KW"/>
</dbReference>
<evidence type="ECO:0000256" key="7">
    <source>
        <dbReference type="RuleBase" id="RU000461"/>
    </source>
</evidence>
<comment type="similarity">
    <text evidence="7">Belongs to the cytochrome P450 family.</text>
</comment>
<dbReference type="GO" id="GO:0005506">
    <property type="term" value="F:iron ion binding"/>
    <property type="evidence" value="ECO:0007669"/>
    <property type="project" value="InterPro"/>
</dbReference>
<accession>A0AAV2GJH3</accession>
<dbReference type="InterPro" id="IPR001128">
    <property type="entry name" value="Cyt_P450"/>
</dbReference>
<evidence type="ECO:0000256" key="6">
    <source>
        <dbReference type="PIRSR" id="PIRSR602401-1"/>
    </source>
</evidence>
<proteinExistence type="inferred from homology"/>
<dbReference type="GO" id="GO:0016705">
    <property type="term" value="F:oxidoreductase activity, acting on paired donors, with incorporation or reduction of molecular oxygen"/>
    <property type="evidence" value="ECO:0007669"/>
    <property type="project" value="InterPro"/>
</dbReference>
<evidence type="ECO:0000313" key="8">
    <source>
        <dbReference type="EMBL" id="CAL1410901.1"/>
    </source>
</evidence>
<dbReference type="InterPro" id="IPR036396">
    <property type="entry name" value="Cyt_P450_sf"/>
</dbReference>
<dbReference type="Proteomes" id="UP001497516">
    <property type="component" value="Chromosome 9"/>
</dbReference>
<dbReference type="SUPFAM" id="SSF48264">
    <property type="entry name" value="Cytochrome P450"/>
    <property type="match status" value="1"/>
</dbReference>
<dbReference type="PROSITE" id="PS00086">
    <property type="entry name" value="CYTOCHROME_P450"/>
    <property type="match status" value="1"/>
</dbReference>
<evidence type="ECO:0000256" key="1">
    <source>
        <dbReference type="ARBA" id="ARBA00022617"/>
    </source>
</evidence>